<keyword evidence="2" id="KW-1185">Reference proteome</keyword>
<proteinExistence type="predicted"/>
<dbReference type="Proteomes" id="UP001060919">
    <property type="component" value="Chromosome"/>
</dbReference>
<dbReference type="AlphaFoldDB" id="A0A915Y9T0"/>
<gene>
    <name evidence="1" type="ORF">AsAng_0000570</name>
</gene>
<evidence type="ECO:0000313" key="2">
    <source>
        <dbReference type="Proteomes" id="UP001060919"/>
    </source>
</evidence>
<reference evidence="1" key="1">
    <citation type="submission" date="2022-09" db="EMBL/GenBank/DDBJ databases">
        <title>Aureispira anguillicida sp. nov., isolated from Leptocephalus of Japanese eel Anguilla japonica.</title>
        <authorList>
            <person name="Yuasa K."/>
            <person name="Mekata T."/>
            <person name="Ikunari K."/>
        </authorList>
    </citation>
    <scope>NUCLEOTIDE SEQUENCE</scope>
    <source>
        <strain evidence="1">EL160426</strain>
    </source>
</reference>
<dbReference type="EMBL" id="AP026867">
    <property type="protein sequence ID" value="BDS09359.1"/>
    <property type="molecule type" value="Genomic_DNA"/>
</dbReference>
<accession>A0A915Y9T0</accession>
<organism evidence="1 2">
    <name type="scientific">Aureispira anguillae</name>
    <dbReference type="NCBI Taxonomy" id="2864201"/>
    <lineage>
        <taxon>Bacteria</taxon>
        <taxon>Pseudomonadati</taxon>
        <taxon>Bacteroidota</taxon>
        <taxon>Saprospiria</taxon>
        <taxon>Saprospirales</taxon>
        <taxon>Saprospiraceae</taxon>
        <taxon>Aureispira</taxon>
    </lineage>
</organism>
<dbReference type="KEGG" id="aup:AsAng_0000570"/>
<protein>
    <submittedName>
        <fullName evidence="1">Uncharacterized protein</fullName>
    </submittedName>
</protein>
<name>A0A915Y9T0_9BACT</name>
<sequence>MYKPHYYTNQTPIPMKLLIVITLLATPFLTLAQLPLPLKLYKDAIAIKKAKIKTITIQEKNEANEFTLHSVKSFTPEGRIIQETHYVGSPTIDSYQYNASGMLTHLIKTLKDGTILENISFTYQDGYLVEEKHQSKTNAYSVIYKYTPTGLIDTSFISSTESQMKIWHYNKEKKLSALLLFSHSTIDSDKEWIQNSREVFYYNKKKLLYKTASCFCRLCFSNIYHYNKKKQLIGISEYQNEDLLSKSTIEYNKKKLIAQKSFDTYNQETESITRSHFEIFEYTFY</sequence>
<dbReference type="Gene3D" id="3.90.930.1">
    <property type="match status" value="1"/>
</dbReference>
<evidence type="ECO:0000313" key="1">
    <source>
        <dbReference type="EMBL" id="BDS09359.1"/>
    </source>
</evidence>